<dbReference type="SUPFAM" id="SSF53335">
    <property type="entry name" value="S-adenosyl-L-methionine-dependent methyltransferases"/>
    <property type="match status" value="1"/>
</dbReference>
<dbReference type="PROSITE" id="PS01230">
    <property type="entry name" value="TRMA_1"/>
    <property type="match status" value="1"/>
</dbReference>
<dbReference type="EMBL" id="JAMDMJ010000037">
    <property type="protein sequence ID" value="MCY9598965.1"/>
    <property type="molecule type" value="Genomic_DNA"/>
</dbReference>
<organism evidence="8 9">
    <name type="scientific">Paenibacillus chitinolyticus</name>
    <dbReference type="NCBI Taxonomy" id="79263"/>
    <lineage>
        <taxon>Bacteria</taxon>
        <taxon>Bacillati</taxon>
        <taxon>Bacillota</taxon>
        <taxon>Bacilli</taxon>
        <taxon>Bacillales</taxon>
        <taxon>Paenibacillaceae</taxon>
        <taxon>Paenibacillus</taxon>
    </lineage>
</organism>
<evidence type="ECO:0000256" key="2">
    <source>
        <dbReference type="ARBA" id="ARBA00022679"/>
    </source>
</evidence>
<dbReference type="EC" id="2.1.1.190" evidence="8"/>
<reference evidence="8 9" key="1">
    <citation type="submission" date="2022-05" db="EMBL/GenBank/DDBJ databases">
        <title>Genome Sequencing of Bee-Associated Microbes.</title>
        <authorList>
            <person name="Dunlap C."/>
        </authorList>
    </citation>
    <scope>NUCLEOTIDE SEQUENCE [LARGE SCALE GENOMIC DNA]</scope>
    <source>
        <strain evidence="8 9">NRRL B-23120</strain>
    </source>
</reference>
<comment type="caution">
    <text evidence="8">The sequence shown here is derived from an EMBL/GenBank/DDBJ whole genome shotgun (WGS) entry which is preliminary data.</text>
</comment>
<sequence length="796" mass="84884">MSKNKRRGGASAGKPQGGALSGQKRGGMSAGRRQGEASRGQNLGESERQGAASLGQNRDGTSMGKTQGGPGDRRGTLRDENATKAGFTADGRSEVNRTHTGQGRGGAAQRAFGGRGEAGRVKPYGEAEAARGERAGSRESGGRARAERTSAPQAGSKRSAALAALPVEKNGEYTAEIIGIGHDGEGVGRVEGFTLFVPGALPGERVRLKVLKLKKQYGYAKLLEVLESSPDRVGAPCPIYDKCGGCQLQHLDYAAQLKVKRQLVVDNLERIGKLRVAKEADAEAGNAVGDASVLRADTVGGNTTRPSEGFKPADEEITVPEDKVINDEALESKEDADDTISGSGLQPLMDTEFVDASDLLEDESDGNLAGDSSAQAQTNDSENITWDNTTGDNTIGGNAALGIGAATGTSPIYDVSEDIGESTLAAGVKSTNLRRGESTEPLKQERVCASEADGIVVYPTIGMSDPWRYRNKAQVPFGEEQGGLVGGFYAQGSHRIIDMETCLIQHANNDEVIAKVKEIGRGLGIRAYQEETHEGLLRHVVVKVGFRTGEIMVVLVTNGKEVPHVAEWIEQIRAAIPGVASICQNVNTGRTNVIFGATTRVLWGREVIYDYIGDVKFAISARSFFQVNPVQTEALYGKALEYAGLTGSETVVDAYCGIGTISLFLAKHAKKVYGVEIVPEAIEDAKRNAELNGIRNAEFAVGGAEDVLPEWQRAGIRPDVIVVDPPRKGCDERLLDTILQLRPERVVYVSCNASTLARDLRVLENGGYRTVCVQPVDMFPHTVHVESVALMSRVEK</sequence>
<accession>A0ABT4FKD0</accession>
<feature type="compositionally biased region" description="Basic and acidic residues" evidence="6">
    <location>
        <begin position="71"/>
        <end position="82"/>
    </location>
</feature>
<evidence type="ECO:0000313" key="9">
    <source>
        <dbReference type="Proteomes" id="UP001527202"/>
    </source>
</evidence>
<dbReference type="InterPro" id="IPR030390">
    <property type="entry name" value="MeTrfase_TrmA_AS"/>
</dbReference>
<feature type="binding site" evidence="4">
    <location>
        <position position="655"/>
    </location>
    <ligand>
        <name>S-adenosyl-L-methionine</name>
        <dbReference type="ChEBI" id="CHEBI:59789"/>
    </ligand>
</feature>
<keyword evidence="1 4" id="KW-0489">Methyltransferase</keyword>
<dbReference type="Gene3D" id="2.40.50.1070">
    <property type="match status" value="1"/>
</dbReference>
<dbReference type="PANTHER" id="PTHR11061">
    <property type="entry name" value="RNA M5U METHYLTRANSFERASE"/>
    <property type="match status" value="1"/>
</dbReference>
<feature type="region of interest" description="Disordered" evidence="6">
    <location>
        <begin position="362"/>
        <end position="391"/>
    </location>
</feature>
<dbReference type="PROSITE" id="PS51687">
    <property type="entry name" value="SAM_MT_RNA_M5U"/>
    <property type="match status" value="1"/>
</dbReference>
<feature type="domain" description="TRAM" evidence="7">
    <location>
        <begin position="166"/>
        <end position="224"/>
    </location>
</feature>
<feature type="compositionally biased region" description="Gly residues" evidence="6">
    <location>
        <begin position="15"/>
        <end position="29"/>
    </location>
</feature>
<feature type="binding site" evidence="4">
    <location>
        <position position="676"/>
    </location>
    <ligand>
        <name>S-adenosyl-L-methionine</name>
        <dbReference type="ChEBI" id="CHEBI:59789"/>
    </ligand>
</feature>
<evidence type="ECO:0000256" key="5">
    <source>
        <dbReference type="PROSITE-ProRule" id="PRU10015"/>
    </source>
</evidence>
<dbReference type="PROSITE" id="PS50926">
    <property type="entry name" value="TRAM"/>
    <property type="match status" value="1"/>
</dbReference>
<dbReference type="GO" id="GO:0008168">
    <property type="term" value="F:methyltransferase activity"/>
    <property type="evidence" value="ECO:0007669"/>
    <property type="project" value="UniProtKB-KW"/>
</dbReference>
<dbReference type="InterPro" id="IPR012340">
    <property type="entry name" value="NA-bd_OB-fold"/>
</dbReference>
<keyword evidence="2 4" id="KW-0808">Transferase</keyword>
<dbReference type="Pfam" id="PF01938">
    <property type="entry name" value="TRAM"/>
    <property type="match status" value="1"/>
</dbReference>
<dbReference type="Gene3D" id="3.40.50.150">
    <property type="entry name" value="Vaccinia Virus protein VP39"/>
    <property type="match status" value="2"/>
</dbReference>
<dbReference type="NCBIfam" id="TIGR00479">
    <property type="entry name" value="rumA"/>
    <property type="match status" value="1"/>
</dbReference>
<feature type="region of interest" description="Disordered" evidence="6">
    <location>
        <begin position="329"/>
        <end position="348"/>
    </location>
</feature>
<feature type="compositionally biased region" description="Basic and acidic residues" evidence="6">
    <location>
        <begin position="117"/>
        <end position="148"/>
    </location>
</feature>
<gene>
    <name evidence="8" type="primary">rlmD</name>
    <name evidence="8" type="ORF">M5X16_24720</name>
</gene>
<evidence type="ECO:0000313" key="8">
    <source>
        <dbReference type="EMBL" id="MCY9598965.1"/>
    </source>
</evidence>
<evidence type="ECO:0000259" key="7">
    <source>
        <dbReference type="PROSITE" id="PS50926"/>
    </source>
</evidence>
<dbReference type="InterPro" id="IPR029063">
    <property type="entry name" value="SAM-dependent_MTases_sf"/>
</dbReference>
<dbReference type="SUPFAM" id="SSF50249">
    <property type="entry name" value="Nucleic acid-binding proteins"/>
    <property type="match status" value="1"/>
</dbReference>
<evidence type="ECO:0000256" key="4">
    <source>
        <dbReference type="PROSITE-ProRule" id="PRU01024"/>
    </source>
</evidence>
<evidence type="ECO:0000256" key="3">
    <source>
        <dbReference type="ARBA" id="ARBA00022691"/>
    </source>
</evidence>
<dbReference type="Gene3D" id="2.40.50.140">
    <property type="entry name" value="Nucleic acid-binding proteins"/>
    <property type="match status" value="1"/>
</dbReference>
<evidence type="ECO:0000256" key="1">
    <source>
        <dbReference type="ARBA" id="ARBA00022603"/>
    </source>
</evidence>
<dbReference type="PANTHER" id="PTHR11061:SF30">
    <property type="entry name" value="TRNA (URACIL(54)-C(5))-METHYLTRANSFERASE"/>
    <property type="match status" value="1"/>
</dbReference>
<dbReference type="GeneID" id="95378494"/>
<dbReference type="GO" id="GO:0032259">
    <property type="term" value="P:methylation"/>
    <property type="evidence" value="ECO:0007669"/>
    <property type="project" value="UniProtKB-KW"/>
</dbReference>
<dbReference type="CDD" id="cd02440">
    <property type="entry name" value="AdoMet_MTases"/>
    <property type="match status" value="1"/>
</dbReference>
<dbReference type="PROSITE" id="PS01231">
    <property type="entry name" value="TRMA_2"/>
    <property type="match status" value="1"/>
</dbReference>
<feature type="region of interest" description="Disordered" evidence="6">
    <location>
        <begin position="1"/>
        <end position="159"/>
    </location>
</feature>
<feature type="binding site" evidence="4">
    <location>
        <position position="724"/>
    </location>
    <ligand>
        <name>S-adenosyl-L-methionine</name>
        <dbReference type="ChEBI" id="CHEBI:59789"/>
    </ligand>
</feature>
<feature type="active site" evidence="5">
    <location>
        <position position="751"/>
    </location>
</feature>
<dbReference type="InterPro" id="IPR030391">
    <property type="entry name" value="MeTrfase_TrmA_CS"/>
</dbReference>
<dbReference type="Proteomes" id="UP001527202">
    <property type="component" value="Unassembled WGS sequence"/>
</dbReference>
<dbReference type="InterPro" id="IPR010280">
    <property type="entry name" value="U5_MeTrfase_fam"/>
</dbReference>
<feature type="binding site" evidence="4">
    <location>
        <position position="626"/>
    </location>
    <ligand>
        <name>S-adenosyl-L-methionine</name>
        <dbReference type="ChEBI" id="CHEBI:59789"/>
    </ligand>
</feature>
<evidence type="ECO:0000256" key="6">
    <source>
        <dbReference type="SAM" id="MobiDB-lite"/>
    </source>
</evidence>
<proteinExistence type="inferred from homology"/>
<feature type="active site" description="Nucleophile" evidence="4">
    <location>
        <position position="751"/>
    </location>
</feature>
<name>A0ABT4FKD0_9BACL</name>
<protein>
    <submittedName>
        <fullName evidence="8">23S rRNA (Uracil(1939)-C(5))-methyltransferase RlmD</fullName>
        <ecNumber evidence="8">2.1.1.190</ecNumber>
    </submittedName>
</protein>
<feature type="compositionally biased region" description="Polar residues" evidence="6">
    <location>
        <begin position="370"/>
        <end position="391"/>
    </location>
</feature>
<dbReference type="Pfam" id="PF05958">
    <property type="entry name" value="tRNA_U5-meth_tr"/>
    <property type="match status" value="1"/>
</dbReference>
<comment type="similarity">
    <text evidence="4">Belongs to the class I-like SAM-binding methyltransferase superfamily. RNA M5U methyltransferase family.</text>
</comment>
<dbReference type="RefSeq" id="WP_241688747.1">
    <property type="nucleotide sequence ID" value="NZ_CP026520.1"/>
</dbReference>
<feature type="compositionally biased region" description="Polar residues" evidence="6">
    <location>
        <begin position="54"/>
        <end position="65"/>
    </location>
</feature>
<keyword evidence="9" id="KW-1185">Reference proteome</keyword>
<keyword evidence="3 4" id="KW-0949">S-adenosyl-L-methionine</keyword>
<dbReference type="InterPro" id="IPR002792">
    <property type="entry name" value="TRAM_dom"/>
</dbReference>